<dbReference type="EMBL" id="FXAK01000010">
    <property type="protein sequence ID" value="SMF92209.1"/>
    <property type="molecule type" value="Genomic_DNA"/>
</dbReference>
<evidence type="ECO:0000313" key="3">
    <source>
        <dbReference type="Proteomes" id="UP000192936"/>
    </source>
</evidence>
<dbReference type="STRING" id="286727.SAMN02982917_0518"/>
<evidence type="ECO:0000313" key="2">
    <source>
        <dbReference type="EMBL" id="SMF92209.1"/>
    </source>
</evidence>
<feature type="region of interest" description="Disordered" evidence="1">
    <location>
        <begin position="1"/>
        <end position="76"/>
    </location>
</feature>
<evidence type="ECO:0000256" key="1">
    <source>
        <dbReference type="SAM" id="MobiDB-lite"/>
    </source>
</evidence>
<feature type="compositionally biased region" description="Polar residues" evidence="1">
    <location>
        <begin position="62"/>
        <end position="76"/>
    </location>
</feature>
<accession>A0A1X7HSQ5</accession>
<organism evidence="2 3">
    <name type="scientific">Azospirillum oryzae</name>
    <dbReference type="NCBI Taxonomy" id="286727"/>
    <lineage>
        <taxon>Bacteria</taxon>
        <taxon>Pseudomonadati</taxon>
        <taxon>Pseudomonadota</taxon>
        <taxon>Alphaproteobacteria</taxon>
        <taxon>Rhodospirillales</taxon>
        <taxon>Azospirillaceae</taxon>
        <taxon>Azospirillum</taxon>
    </lineage>
</organism>
<name>A0A1X7HSQ5_9PROT</name>
<dbReference type="RefSeq" id="WP_085092282.1">
    <property type="nucleotide sequence ID" value="NZ_FXAK01000010.1"/>
</dbReference>
<dbReference type="AlphaFoldDB" id="A0A1X7HSQ5"/>
<reference evidence="2 3" key="1">
    <citation type="submission" date="2017-04" db="EMBL/GenBank/DDBJ databases">
        <authorList>
            <person name="Afonso C.L."/>
            <person name="Miller P.J."/>
            <person name="Scott M.A."/>
            <person name="Spackman E."/>
            <person name="Goraichik I."/>
            <person name="Dimitrov K.M."/>
            <person name="Suarez D.L."/>
            <person name="Swayne D.E."/>
        </authorList>
    </citation>
    <scope>NUCLEOTIDE SEQUENCE [LARGE SCALE GENOMIC DNA]</scope>
    <source>
        <strain evidence="2 3">A2P</strain>
    </source>
</reference>
<dbReference type="Proteomes" id="UP000192936">
    <property type="component" value="Unassembled WGS sequence"/>
</dbReference>
<gene>
    <name evidence="2" type="ORF">SAMN02982917_0518</name>
</gene>
<protein>
    <submittedName>
        <fullName evidence="2">Uncharacterized protein</fullName>
    </submittedName>
</protein>
<feature type="compositionally biased region" description="Gly residues" evidence="1">
    <location>
        <begin position="1"/>
        <end position="11"/>
    </location>
</feature>
<sequence>MGVSSIGGIGGYQQQPYVTPLSSGPAAAQRSTSPVESAQEDQTERTRRQQEAQTVQSGSSGGNTTPTRGQNLNISV</sequence>
<proteinExistence type="predicted"/>